<keyword evidence="3" id="KW-1185">Reference proteome</keyword>
<evidence type="ECO:0000313" key="2">
    <source>
        <dbReference type="EMBL" id="KAK8861031.1"/>
    </source>
</evidence>
<organism evidence="2 3">
    <name type="scientific">Tritrichomonas musculus</name>
    <dbReference type="NCBI Taxonomy" id="1915356"/>
    <lineage>
        <taxon>Eukaryota</taxon>
        <taxon>Metamonada</taxon>
        <taxon>Parabasalia</taxon>
        <taxon>Tritrichomonadida</taxon>
        <taxon>Tritrichomonadidae</taxon>
        <taxon>Tritrichomonas</taxon>
    </lineage>
</organism>
<dbReference type="Proteomes" id="UP001470230">
    <property type="component" value="Unassembled WGS sequence"/>
</dbReference>
<dbReference type="EMBL" id="JAPFFF010000018">
    <property type="protein sequence ID" value="KAK8861031.1"/>
    <property type="molecule type" value="Genomic_DNA"/>
</dbReference>
<gene>
    <name evidence="2" type="ORF">M9Y10_012723</name>
</gene>
<feature type="compositionally biased region" description="Basic and acidic residues" evidence="1">
    <location>
        <begin position="89"/>
        <end position="100"/>
    </location>
</feature>
<sequence>MPIPHKVTKDFFLANSEVHHTRPDVDDPSHDINILTMLFGLLFNTSRNRDITNGNRIVSYSIIEVSSNAQQNHSTVLIVENRVSRHRSPRDSVEESEHYSPTRLTINGDRNDEISDFIF</sequence>
<evidence type="ECO:0000256" key="1">
    <source>
        <dbReference type="SAM" id="MobiDB-lite"/>
    </source>
</evidence>
<evidence type="ECO:0000313" key="3">
    <source>
        <dbReference type="Proteomes" id="UP001470230"/>
    </source>
</evidence>
<accession>A0ABR2IDF1</accession>
<feature type="region of interest" description="Disordered" evidence="1">
    <location>
        <begin position="83"/>
        <end position="107"/>
    </location>
</feature>
<name>A0ABR2IDF1_9EUKA</name>
<proteinExistence type="predicted"/>
<protein>
    <submittedName>
        <fullName evidence="2">Uncharacterized protein</fullName>
    </submittedName>
</protein>
<comment type="caution">
    <text evidence="2">The sequence shown here is derived from an EMBL/GenBank/DDBJ whole genome shotgun (WGS) entry which is preliminary data.</text>
</comment>
<reference evidence="2 3" key="1">
    <citation type="submission" date="2024-04" db="EMBL/GenBank/DDBJ databases">
        <title>Tritrichomonas musculus Genome.</title>
        <authorList>
            <person name="Alves-Ferreira E."/>
            <person name="Grigg M."/>
            <person name="Lorenzi H."/>
            <person name="Galac M."/>
        </authorList>
    </citation>
    <scope>NUCLEOTIDE SEQUENCE [LARGE SCALE GENOMIC DNA]</scope>
    <source>
        <strain evidence="2 3">EAF2021</strain>
    </source>
</reference>